<reference evidence="1" key="1">
    <citation type="submission" date="2019-08" db="EMBL/GenBank/DDBJ databases">
        <authorList>
            <person name="Kucharzyk K."/>
            <person name="Murdoch R.W."/>
            <person name="Higgins S."/>
            <person name="Loffler F."/>
        </authorList>
    </citation>
    <scope>NUCLEOTIDE SEQUENCE</scope>
</reference>
<gene>
    <name evidence="1" type="ORF">SDC9_50041</name>
</gene>
<dbReference type="AlphaFoldDB" id="A0A644WNG6"/>
<dbReference type="SUPFAM" id="SSF52266">
    <property type="entry name" value="SGNH hydrolase"/>
    <property type="match status" value="1"/>
</dbReference>
<evidence type="ECO:0000313" key="1">
    <source>
        <dbReference type="EMBL" id="MPM03774.1"/>
    </source>
</evidence>
<comment type="caution">
    <text evidence="1">The sequence shown here is derived from an EMBL/GenBank/DDBJ whole genome shotgun (WGS) entry which is preliminary data.</text>
</comment>
<name>A0A644WNG6_9ZZZZ</name>
<organism evidence="1">
    <name type="scientific">bioreactor metagenome</name>
    <dbReference type="NCBI Taxonomy" id="1076179"/>
    <lineage>
        <taxon>unclassified sequences</taxon>
        <taxon>metagenomes</taxon>
        <taxon>ecological metagenomes</taxon>
    </lineage>
</organism>
<sequence>MKLFVFKVIKISAIVIFLLLVLTVINSVIINYSNILVLDKSDNILILGDSQSKYAINDKLLNNVCNFSDNADSYFYSYLKLKKIKNKNPQIDTLLLSFSEHNIASYIEDRWLFNDTHLKSRLMFYYPLLDFYDVLFLLKEKPKSFVLNSFMQILSPLYYYQKGNNVFGGYANLNRNNFNVEKQKFQNKSGSDNELVFAESFYEKLYLDKIKEYCDINDITLIFISTPIHKVKRNSQNILQRYCKEKYQDVTFLDYSGLDMQDNYFADLVHLNPKGSYYFTNLIKDNGFVQFE</sequence>
<dbReference type="EMBL" id="VSSQ01000980">
    <property type="protein sequence ID" value="MPM03774.1"/>
    <property type="molecule type" value="Genomic_DNA"/>
</dbReference>
<protein>
    <submittedName>
        <fullName evidence="1">Uncharacterized protein</fullName>
    </submittedName>
</protein>
<proteinExistence type="predicted"/>
<accession>A0A644WNG6</accession>